<dbReference type="PANTHER" id="PTHR43523:SF2">
    <property type="entry name" value="GLUCOSE-1-PHOSPHATE ADENYLYLTRANSFERASE"/>
    <property type="match status" value="1"/>
</dbReference>
<dbReference type="AlphaFoldDB" id="A0A285JBI9"/>
<reference evidence="11" key="1">
    <citation type="submission" date="2017-09" db="EMBL/GenBank/DDBJ databases">
        <authorList>
            <person name="Varghese N."/>
            <person name="Submissions S."/>
        </authorList>
    </citation>
    <scope>NUCLEOTIDE SEQUENCE [LARGE SCALE GENOMIC DNA]</scope>
    <source>
        <strain evidence="11">CGMCC 1.12461</strain>
    </source>
</reference>
<dbReference type="PANTHER" id="PTHR43523">
    <property type="entry name" value="GLUCOSE-1-PHOSPHATE ADENYLYLTRANSFERASE-RELATED"/>
    <property type="match status" value="1"/>
</dbReference>
<dbReference type="InterPro" id="IPR005836">
    <property type="entry name" value="ADP_Glu_pyroP_CS"/>
</dbReference>
<evidence type="ECO:0000313" key="10">
    <source>
        <dbReference type="EMBL" id="SNY57612.1"/>
    </source>
</evidence>
<evidence type="ECO:0000256" key="1">
    <source>
        <dbReference type="ARBA" id="ARBA00010443"/>
    </source>
</evidence>
<accession>A0A285JBI9</accession>
<proteinExistence type="inferred from homology"/>
<dbReference type="GO" id="GO:0005978">
    <property type="term" value="P:glycogen biosynthetic process"/>
    <property type="evidence" value="ECO:0007669"/>
    <property type="project" value="UniProtKB-KW"/>
</dbReference>
<feature type="domain" description="Nucleotidyl transferase" evidence="9">
    <location>
        <begin position="6"/>
        <end position="268"/>
    </location>
</feature>
<dbReference type="InterPro" id="IPR029044">
    <property type="entry name" value="Nucleotide-diphossugar_trans"/>
</dbReference>
<keyword evidence="3 10" id="KW-0808">Transferase</keyword>
<organism evidence="10 11">
    <name type="scientific">Arsukibacterium tuosuense</name>
    <dbReference type="NCBI Taxonomy" id="1323745"/>
    <lineage>
        <taxon>Bacteria</taxon>
        <taxon>Pseudomonadati</taxon>
        <taxon>Pseudomonadota</taxon>
        <taxon>Gammaproteobacteria</taxon>
        <taxon>Chromatiales</taxon>
        <taxon>Chromatiaceae</taxon>
        <taxon>Arsukibacterium</taxon>
    </lineage>
</organism>
<dbReference type="OrthoDB" id="9801810at2"/>
<dbReference type="CDD" id="cd02508">
    <property type="entry name" value="ADP_Glucose_PP"/>
    <property type="match status" value="1"/>
</dbReference>
<dbReference type="GO" id="GO:0005524">
    <property type="term" value="F:ATP binding"/>
    <property type="evidence" value="ECO:0007669"/>
    <property type="project" value="UniProtKB-KW"/>
</dbReference>
<dbReference type="Pfam" id="PF00483">
    <property type="entry name" value="NTP_transferase"/>
    <property type="match status" value="1"/>
</dbReference>
<keyword evidence="5" id="KW-0547">Nucleotide-binding</keyword>
<comment type="similarity">
    <text evidence="1">Belongs to the bacterial/plant glucose-1-phosphate adenylyltransferase family.</text>
</comment>
<keyword evidence="7" id="KW-0320">Glycogen biosynthesis</keyword>
<keyword evidence="4 10" id="KW-0548">Nucleotidyltransferase</keyword>
<keyword evidence="2" id="KW-0321">Glycogen metabolism</keyword>
<gene>
    <name evidence="10" type="ORF">SAMN06297280_3279</name>
</gene>
<dbReference type="Proteomes" id="UP000219353">
    <property type="component" value="Unassembled WGS sequence"/>
</dbReference>
<evidence type="ECO:0000259" key="9">
    <source>
        <dbReference type="Pfam" id="PF00483"/>
    </source>
</evidence>
<sequence length="323" mass="35912">MSAVLSVLLAGGCGSRLRPLTLHQAKPAVPFAGRFRIIDFVLSNLLHSGFTDLLVLTQYQAAGLEHYLQQHWGGRFRRQGFLRCYHAEANANLGTAGAVAIQLSQIRNLQPQHIALLSADHIYKMDYRQMLRYHLQQQAAVTVAAIAIPKAHAHRFGIIQTDATGRITGFIEKPQTPPPCMPGRPGYVLASMGNYLFNAATLYQSLALCQPGHYLDFGQQVLPALFKQHAVYVYNFADNLLPGTQALTGYWRDVGTLNAFYAAQQDVLNHPDWLQGPTQPWPILNGSAIATQIPRHQLRKVQPMTGGRPCYAMHQYGLQQQVH</sequence>
<evidence type="ECO:0000256" key="3">
    <source>
        <dbReference type="ARBA" id="ARBA00022679"/>
    </source>
</evidence>
<keyword evidence="11" id="KW-1185">Reference proteome</keyword>
<dbReference type="EMBL" id="OBEB01000007">
    <property type="protein sequence ID" value="SNY57612.1"/>
    <property type="molecule type" value="Genomic_DNA"/>
</dbReference>
<keyword evidence="6" id="KW-0067">ATP-binding</keyword>
<dbReference type="PROSITE" id="PS00808">
    <property type="entry name" value="ADP_GLC_PYROPHOSPH_1"/>
    <property type="match status" value="1"/>
</dbReference>
<dbReference type="SUPFAM" id="SSF53448">
    <property type="entry name" value="Nucleotide-diphospho-sugar transferases"/>
    <property type="match status" value="1"/>
</dbReference>
<dbReference type="Gene3D" id="3.90.550.10">
    <property type="entry name" value="Spore Coat Polysaccharide Biosynthesis Protein SpsA, Chain A"/>
    <property type="match status" value="1"/>
</dbReference>
<evidence type="ECO:0000256" key="2">
    <source>
        <dbReference type="ARBA" id="ARBA00022600"/>
    </source>
</evidence>
<name>A0A285JBI9_9GAMM</name>
<keyword evidence="8" id="KW-0119">Carbohydrate metabolism</keyword>
<evidence type="ECO:0000256" key="8">
    <source>
        <dbReference type="ARBA" id="ARBA00023277"/>
    </source>
</evidence>
<evidence type="ECO:0000256" key="4">
    <source>
        <dbReference type="ARBA" id="ARBA00022695"/>
    </source>
</evidence>
<evidence type="ECO:0000256" key="7">
    <source>
        <dbReference type="ARBA" id="ARBA00023056"/>
    </source>
</evidence>
<dbReference type="RefSeq" id="WP_097112470.1">
    <property type="nucleotide sequence ID" value="NZ_OBEB01000007.1"/>
</dbReference>
<evidence type="ECO:0000256" key="5">
    <source>
        <dbReference type="ARBA" id="ARBA00022741"/>
    </source>
</evidence>
<evidence type="ECO:0000256" key="6">
    <source>
        <dbReference type="ARBA" id="ARBA00022840"/>
    </source>
</evidence>
<evidence type="ECO:0000313" key="11">
    <source>
        <dbReference type="Proteomes" id="UP000219353"/>
    </source>
</evidence>
<protein>
    <submittedName>
        <fullName evidence="10">Glucose-1-phosphate adenylyltransferase</fullName>
    </submittedName>
</protein>
<dbReference type="GO" id="GO:0008878">
    <property type="term" value="F:glucose-1-phosphate adenylyltransferase activity"/>
    <property type="evidence" value="ECO:0007669"/>
    <property type="project" value="InterPro"/>
</dbReference>
<dbReference type="InterPro" id="IPR011831">
    <property type="entry name" value="ADP-Glc_PPase"/>
</dbReference>
<dbReference type="InterPro" id="IPR005835">
    <property type="entry name" value="NTP_transferase_dom"/>
</dbReference>